<dbReference type="Pfam" id="PF05076">
    <property type="entry name" value="SUFU"/>
    <property type="match status" value="1"/>
</dbReference>
<dbReference type="Proteomes" id="UP000697710">
    <property type="component" value="Unassembled WGS sequence"/>
</dbReference>
<organism evidence="2 3">
    <name type="scientific">Eiseniibacteriota bacterium</name>
    <dbReference type="NCBI Taxonomy" id="2212470"/>
    <lineage>
        <taxon>Bacteria</taxon>
        <taxon>Candidatus Eiseniibacteriota</taxon>
    </lineage>
</organism>
<sequence>MGLAVSPGECRGFVGRLDLPEGVLLQHMDEPRFQAVFDHVRRRVGRVEHVFHWPGSPSLVHVDVLHVAPSRRRPFHTLVTCGMSQRPMCPPAAASDCRLAELYLCLPPEWPIGYGVREEEDVWPIRELSELAFLPHVAETWLWSHHTVRPPDAMERITPGLDFGGWVIGPHIGWRHRDAVLRWEGEDIRFWAALPAYASELAFARSEGTTSLIDLYEIAGVTEIVDELRPNLCPVGTA</sequence>
<dbReference type="InterPro" id="IPR020941">
    <property type="entry name" value="SUFU-like_domain"/>
</dbReference>
<feature type="domain" description="Suppressor of fused-like" evidence="1">
    <location>
        <begin position="60"/>
        <end position="229"/>
    </location>
</feature>
<accession>A0A956M3Z9</accession>
<name>A0A956M3Z9_UNCEI</name>
<comment type="caution">
    <text evidence="2">The sequence shown here is derived from an EMBL/GenBank/DDBJ whole genome shotgun (WGS) entry which is preliminary data.</text>
</comment>
<reference evidence="2" key="2">
    <citation type="journal article" date="2021" name="Microbiome">
        <title>Successional dynamics and alternative stable states in a saline activated sludge microbial community over 9 years.</title>
        <authorList>
            <person name="Wang Y."/>
            <person name="Ye J."/>
            <person name="Ju F."/>
            <person name="Liu L."/>
            <person name="Boyd J.A."/>
            <person name="Deng Y."/>
            <person name="Parks D.H."/>
            <person name="Jiang X."/>
            <person name="Yin X."/>
            <person name="Woodcroft B.J."/>
            <person name="Tyson G.W."/>
            <person name="Hugenholtz P."/>
            <person name="Polz M.F."/>
            <person name="Zhang T."/>
        </authorList>
    </citation>
    <scope>NUCLEOTIDE SEQUENCE</scope>
    <source>
        <strain evidence="2">HKST-UBA01</strain>
    </source>
</reference>
<evidence type="ECO:0000313" key="3">
    <source>
        <dbReference type="Proteomes" id="UP000697710"/>
    </source>
</evidence>
<reference evidence="2" key="1">
    <citation type="submission" date="2020-04" db="EMBL/GenBank/DDBJ databases">
        <authorList>
            <person name="Zhang T."/>
        </authorList>
    </citation>
    <scope>NUCLEOTIDE SEQUENCE</scope>
    <source>
        <strain evidence="2">HKST-UBA01</strain>
    </source>
</reference>
<evidence type="ECO:0000313" key="2">
    <source>
        <dbReference type="EMBL" id="MCA9729426.1"/>
    </source>
</evidence>
<dbReference type="EMBL" id="JAGQHR010000689">
    <property type="protein sequence ID" value="MCA9729426.1"/>
    <property type="molecule type" value="Genomic_DNA"/>
</dbReference>
<dbReference type="AlphaFoldDB" id="A0A956M3Z9"/>
<gene>
    <name evidence="2" type="ORF">KC729_17190</name>
</gene>
<proteinExistence type="predicted"/>
<protein>
    <submittedName>
        <fullName evidence="2">Suppressor of fused domain protein</fullName>
    </submittedName>
</protein>
<evidence type="ECO:0000259" key="1">
    <source>
        <dbReference type="Pfam" id="PF05076"/>
    </source>
</evidence>